<accession>A0A336LR45</accession>
<dbReference type="GO" id="GO:0005737">
    <property type="term" value="C:cytoplasm"/>
    <property type="evidence" value="ECO:0007669"/>
    <property type="project" value="TreeGrafter"/>
</dbReference>
<dbReference type="InterPro" id="IPR015267">
    <property type="entry name" value="PPP4R2"/>
</dbReference>
<reference evidence="3" key="1">
    <citation type="submission" date="2018-04" db="EMBL/GenBank/DDBJ databases">
        <authorList>
            <person name="Go L.Y."/>
            <person name="Mitchell J.A."/>
        </authorList>
    </citation>
    <scope>NUCLEOTIDE SEQUENCE</scope>
    <source>
        <tissue evidence="3">Whole organism</tissue>
    </source>
</reference>
<name>A0A336LR45_CULSO</name>
<dbReference type="GO" id="GO:0030289">
    <property type="term" value="C:protein phosphatase 4 complex"/>
    <property type="evidence" value="ECO:0007669"/>
    <property type="project" value="InterPro"/>
</dbReference>
<proteinExistence type="inferred from homology"/>
<feature type="region of interest" description="Disordered" evidence="2">
    <location>
        <begin position="258"/>
        <end position="341"/>
    </location>
</feature>
<sequence length="502" mass="56061">MKIDCKSLYTNMENPEEIQLVLERYSRLKPAEIPEELEAYMNFVAKTGDTVFKWPLVQHLFREKLMNVITDFHDNSPSITELPHYPNVDPFNFELMKKNLIERMESFHSAPFTIQRICELLTAPRKQYSRIDKFMRAIEKNILVVSTTEPGRTRHESENGDSLDSGVNGDIMSEHNLDVGSSEEEQNVTTAETSNGNDTPEKPDTDTEDPLASVENTEIDIPLEKLEPEVNVLTIETNEPILKPVEETTDVLKVNEENIPDTVDSAQPLEVTSNEEPTTENVQETKEVTAETEPNPDVTESSPSKRLLDEKTEQLTDESQTKKAKLDEELGEEAQAEPSNVEITVEPKSNLTEPENPSEITPIIPSGVETIITQNIDTISETPESIKSIDEALLTSEIIDEVLPEPQTTLQLDTTSSSTATTTLIEVEQAENQPLPPVETIVPDTSMEQQVLVAATPDDENSMKVDAAPLINSENKMQTDEVDDTTSNAMDVDECSADFVME</sequence>
<dbReference type="PANTHER" id="PTHR16487">
    <property type="entry name" value="PPP4R2-RELATED PROTEIN"/>
    <property type="match status" value="1"/>
</dbReference>
<dbReference type="AlphaFoldDB" id="A0A336LR45"/>
<dbReference type="Pfam" id="PF09184">
    <property type="entry name" value="PPP4R2"/>
    <property type="match status" value="1"/>
</dbReference>
<evidence type="ECO:0000313" key="3">
    <source>
        <dbReference type="EMBL" id="SSW98471.1"/>
    </source>
</evidence>
<evidence type="ECO:0000256" key="2">
    <source>
        <dbReference type="SAM" id="MobiDB-lite"/>
    </source>
</evidence>
<comment type="similarity">
    <text evidence="1">Belongs to the PPP4R2 family.</text>
</comment>
<evidence type="ECO:0000313" key="4">
    <source>
        <dbReference type="EMBL" id="SSX18857.1"/>
    </source>
</evidence>
<dbReference type="EMBL" id="UFQT01000046">
    <property type="protein sequence ID" value="SSX18857.1"/>
    <property type="molecule type" value="Genomic_DNA"/>
</dbReference>
<dbReference type="EMBL" id="UFQS01000046">
    <property type="protein sequence ID" value="SSW98471.1"/>
    <property type="molecule type" value="Genomic_DNA"/>
</dbReference>
<organism evidence="4">
    <name type="scientific">Culicoides sonorensis</name>
    <name type="common">Biting midge</name>
    <dbReference type="NCBI Taxonomy" id="179676"/>
    <lineage>
        <taxon>Eukaryota</taxon>
        <taxon>Metazoa</taxon>
        <taxon>Ecdysozoa</taxon>
        <taxon>Arthropoda</taxon>
        <taxon>Hexapoda</taxon>
        <taxon>Insecta</taxon>
        <taxon>Pterygota</taxon>
        <taxon>Neoptera</taxon>
        <taxon>Endopterygota</taxon>
        <taxon>Diptera</taxon>
        <taxon>Nematocera</taxon>
        <taxon>Chironomoidea</taxon>
        <taxon>Ceratopogonidae</taxon>
        <taxon>Ceratopogoninae</taxon>
        <taxon>Culicoides</taxon>
        <taxon>Monoculicoides</taxon>
    </lineage>
</organism>
<dbReference type="PANTHER" id="PTHR16487:SF0">
    <property type="entry name" value="PROTEIN PHOSPHATASE 4 REGULATORY SUBUNIT 2-RELATED"/>
    <property type="match status" value="1"/>
</dbReference>
<feature type="region of interest" description="Disordered" evidence="2">
    <location>
        <begin position="454"/>
        <end position="489"/>
    </location>
</feature>
<feature type="compositionally biased region" description="Basic and acidic residues" evidence="2">
    <location>
        <begin position="306"/>
        <end position="328"/>
    </location>
</feature>
<reference evidence="4" key="2">
    <citation type="submission" date="2018-07" db="EMBL/GenBank/DDBJ databases">
        <authorList>
            <person name="Quirk P.G."/>
            <person name="Krulwich T.A."/>
        </authorList>
    </citation>
    <scope>NUCLEOTIDE SEQUENCE</scope>
</reference>
<evidence type="ECO:0000256" key="1">
    <source>
        <dbReference type="ARBA" id="ARBA00009207"/>
    </source>
</evidence>
<dbReference type="GO" id="GO:0005634">
    <property type="term" value="C:nucleus"/>
    <property type="evidence" value="ECO:0007669"/>
    <property type="project" value="TreeGrafter"/>
</dbReference>
<feature type="region of interest" description="Disordered" evidence="2">
    <location>
        <begin position="149"/>
        <end position="211"/>
    </location>
</feature>
<dbReference type="GO" id="GO:0019888">
    <property type="term" value="F:protein phosphatase regulator activity"/>
    <property type="evidence" value="ECO:0007669"/>
    <property type="project" value="InterPro"/>
</dbReference>
<dbReference type="VEuPathDB" id="VectorBase:CSON011064"/>
<protein>
    <submittedName>
        <fullName evidence="4">CSON011064 protein</fullName>
    </submittedName>
</protein>
<feature type="compositionally biased region" description="Polar residues" evidence="2">
    <location>
        <begin position="187"/>
        <end position="197"/>
    </location>
</feature>
<feature type="compositionally biased region" description="Polar residues" evidence="2">
    <location>
        <begin position="270"/>
        <end position="282"/>
    </location>
</feature>
<dbReference type="OMA" id="DECSADF"/>
<gene>
    <name evidence="4" type="primary">CSON011064</name>
</gene>